<dbReference type="SMART" id="SM00387">
    <property type="entry name" value="HATPase_c"/>
    <property type="match status" value="1"/>
</dbReference>
<proteinExistence type="predicted"/>
<dbReference type="PANTHER" id="PTHR24421">
    <property type="entry name" value="NITRATE/NITRITE SENSOR PROTEIN NARX-RELATED"/>
    <property type="match status" value="1"/>
</dbReference>
<dbReference type="GO" id="GO:0005524">
    <property type="term" value="F:ATP binding"/>
    <property type="evidence" value="ECO:0007669"/>
    <property type="project" value="UniProtKB-KW"/>
</dbReference>
<keyword evidence="7" id="KW-0067">ATP-binding</keyword>
<evidence type="ECO:0000313" key="11">
    <source>
        <dbReference type="EMBL" id="MBB4888070.1"/>
    </source>
</evidence>
<keyword evidence="8" id="KW-0902">Two-component regulatory system</keyword>
<evidence type="ECO:0000259" key="10">
    <source>
        <dbReference type="SMART" id="SM00387"/>
    </source>
</evidence>
<dbReference type="Proteomes" id="UP000556436">
    <property type="component" value="Unassembled WGS sequence"/>
</dbReference>
<evidence type="ECO:0000313" key="12">
    <source>
        <dbReference type="Proteomes" id="UP000556436"/>
    </source>
</evidence>
<keyword evidence="9" id="KW-0812">Transmembrane</keyword>
<evidence type="ECO:0000256" key="4">
    <source>
        <dbReference type="ARBA" id="ARBA00022679"/>
    </source>
</evidence>
<comment type="catalytic activity">
    <reaction evidence="1">
        <text>ATP + protein L-histidine = ADP + protein N-phospho-L-histidine.</text>
        <dbReference type="EC" id="2.7.13.3"/>
    </reaction>
</comment>
<evidence type="ECO:0000256" key="5">
    <source>
        <dbReference type="ARBA" id="ARBA00022741"/>
    </source>
</evidence>
<dbReference type="AlphaFoldDB" id="A0A7W7LD83"/>
<dbReference type="PANTHER" id="PTHR24421:SF10">
    <property type="entry name" value="NITRATE_NITRITE SENSOR PROTEIN NARQ"/>
    <property type="match status" value="1"/>
</dbReference>
<keyword evidence="9" id="KW-1133">Transmembrane helix</keyword>
<keyword evidence="4" id="KW-0808">Transferase</keyword>
<dbReference type="CDD" id="cd16917">
    <property type="entry name" value="HATPase_UhpB-NarQ-NarX-like"/>
    <property type="match status" value="1"/>
</dbReference>
<dbReference type="InterPro" id="IPR036890">
    <property type="entry name" value="HATPase_C_sf"/>
</dbReference>
<dbReference type="Gene3D" id="1.20.5.1930">
    <property type="match status" value="1"/>
</dbReference>
<evidence type="ECO:0000256" key="8">
    <source>
        <dbReference type="ARBA" id="ARBA00023012"/>
    </source>
</evidence>
<evidence type="ECO:0000256" key="7">
    <source>
        <dbReference type="ARBA" id="ARBA00022840"/>
    </source>
</evidence>
<accession>A0A7W7LD83</accession>
<dbReference type="EC" id="2.7.13.3" evidence="2"/>
<dbReference type="RefSeq" id="WP_184735387.1">
    <property type="nucleotide sequence ID" value="NZ_BMRW01000008.1"/>
</dbReference>
<protein>
    <recommendedName>
        <fullName evidence="2">histidine kinase</fullName>
        <ecNumber evidence="2">2.7.13.3</ecNumber>
    </recommendedName>
</protein>
<reference evidence="11 12" key="1">
    <citation type="submission" date="2020-08" db="EMBL/GenBank/DDBJ databases">
        <title>Genomic Encyclopedia of Type Strains, Phase III (KMG-III): the genomes of soil and plant-associated and newly described type strains.</title>
        <authorList>
            <person name="Whitman W."/>
        </authorList>
    </citation>
    <scope>NUCLEOTIDE SEQUENCE [LARGE SCALE GENOMIC DNA]</scope>
    <source>
        <strain evidence="11 12">CECT 3265</strain>
    </source>
</reference>
<dbReference type="Pfam" id="PF07730">
    <property type="entry name" value="HisKA_3"/>
    <property type="match status" value="1"/>
</dbReference>
<dbReference type="Gene3D" id="3.30.565.10">
    <property type="entry name" value="Histidine kinase-like ATPase, C-terminal domain"/>
    <property type="match status" value="1"/>
</dbReference>
<keyword evidence="5" id="KW-0547">Nucleotide-binding</keyword>
<gene>
    <name evidence="11" type="ORF">FHS38_004138</name>
</gene>
<evidence type="ECO:0000256" key="1">
    <source>
        <dbReference type="ARBA" id="ARBA00000085"/>
    </source>
</evidence>
<dbReference type="EMBL" id="JACHJG010000008">
    <property type="protein sequence ID" value="MBB4888070.1"/>
    <property type="molecule type" value="Genomic_DNA"/>
</dbReference>
<organism evidence="11 12">
    <name type="scientific">Streptomyces netropsis</name>
    <name type="common">Streptoverticillium netropsis</name>
    <dbReference type="NCBI Taxonomy" id="55404"/>
    <lineage>
        <taxon>Bacteria</taxon>
        <taxon>Bacillati</taxon>
        <taxon>Actinomycetota</taxon>
        <taxon>Actinomycetes</taxon>
        <taxon>Kitasatosporales</taxon>
        <taxon>Streptomycetaceae</taxon>
        <taxon>Streptomyces</taxon>
    </lineage>
</organism>
<name>A0A7W7LD83_STRNE</name>
<evidence type="ECO:0000256" key="6">
    <source>
        <dbReference type="ARBA" id="ARBA00022777"/>
    </source>
</evidence>
<evidence type="ECO:0000256" key="9">
    <source>
        <dbReference type="SAM" id="Phobius"/>
    </source>
</evidence>
<dbReference type="InterPro" id="IPR011712">
    <property type="entry name" value="Sig_transdc_His_kin_sub3_dim/P"/>
</dbReference>
<dbReference type="SUPFAM" id="SSF55874">
    <property type="entry name" value="ATPase domain of HSP90 chaperone/DNA topoisomerase II/histidine kinase"/>
    <property type="match status" value="1"/>
</dbReference>
<dbReference type="GO" id="GO:0016020">
    <property type="term" value="C:membrane"/>
    <property type="evidence" value="ECO:0007669"/>
    <property type="project" value="InterPro"/>
</dbReference>
<keyword evidence="6 11" id="KW-0418">Kinase</keyword>
<comment type="caution">
    <text evidence="11">The sequence shown here is derived from an EMBL/GenBank/DDBJ whole genome shotgun (WGS) entry which is preliminary data.</text>
</comment>
<dbReference type="Pfam" id="PF02518">
    <property type="entry name" value="HATPase_c"/>
    <property type="match status" value="1"/>
</dbReference>
<evidence type="ECO:0000256" key="3">
    <source>
        <dbReference type="ARBA" id="ARBA00022553"/>
    </source>
</evidence>
<feature type="transmembrane region" description="Helical" evidence="9">
    <location>
        <begin position="57"/>
        <end position="81"/>
    </location>
</feature>
<evidence type="ECO:0000256" key="2">
    <source>
        <dbReference type="ARBA" id="ARBA00012438"/>
    </source>
</evidence>
<dbReference type="GO" id="GO:0046983">
    <property type="term" value="F:protein dimerization activity"/>
    <property type="evidence" value="ECO:0007669"/>
    <property type="project" value="InterPro"/>
</dbReference>
<dbReference type="InterPro" id="IPR050482">
    <property type="entry name" value="Sensor_HK_TwoCompSys"/>
</dbReference>
<feature type="domain" description="Histidine kinase/HSP90-like ATPase" evidence="10">
    <location>
        <begin position="231"/>
        <end position="326"/>
    </location>
</feature>
<dbReference type="GO" id="GO:0000155">
    <property type="term" value="F:phosphorelay sensor kinase activity"/>
    <property type="evidence" value="ECO:0007669"/>
    <property type="project" value="InterPro"/>
</dbReference>
<sequence>MNGAPTGFLAYSASGYQPSVNVWGPVLAFFTVATLRPARAVTAAAIPTAVVWTYGSLATGVLSVGVSVAQTVIVLGIAWAFGASLRQLGLRNVELAELSRQLQREQEARARHAVTEERLRIARELHDVVAHHVSVLSVQSGLAQYVFDSAPQTARAALDTINTTAGRTLEEMRGLLKVLRIPPDGTDVIAGSPSGPTPGLGSLPELVERMRAAGVTVEVMANGVERPLAPGPDLCAYRMVQEALTNVLKHAGPAHVTVSLDYTPEQLTVRVVDDGGDPGAAPRQVTGGGQGLIGMRERVNMYGGAFRAAPRRPAGFEVMFTLPVPS</sequence>
<keyword evidence="12" id="KW-1185">Reference proteome</keyword>
<keyword evidence="9" id="KW-0472">Membrane</keyword>
<keyword evidence="3" id="KW-0597">Phosphoprotein</keyword>
<dbReference type="InterPro" id="IPR003594">
    <property type="entry name" value="HATPase_dom"/>
</dbReference>